<dbReference type="RefSeq" id="WP_073032299.1">
    <property type="nucleotide sequence ID" value="NZ_FQXJ01000022.1"/>
</dbReference>
<keyword evidence="3" id="KW-1185">Reference proteome</keyword>
<dbReference type="EMBL" id="FQXJ01000022">
    <property type="protein sequence ID" value="SHI67595.1"/>
    <property type="molecule type" value="Genomic_DNA"/>
</dbReference>
<reference evidence="3" key="1">
    <citation type="submission" date="2016-11" db="EMBL/GenBank/DDBJ databases">
        <authorList>
            <person name="Varghese N."/>
            <person name="Submissions S."/>
        </authorList>
    </citation>
    <scope>NUCLEOTIDE SEQUENCE [LARGE SCALE GENOMIC DNA]</scope>
    <source>
        <strain evidence="3">DSM 15449</strain>
    </source>
</reference>
<organism evidence="2 3">
    <name type="scientific">Desulfosporosinus lacus DSM 15449</name>
    <dbReference type="NCBI Taxonomy" id="1121420"/>
    <lineage>
        <taxon>Bacteria</taxon>
        <taxon>Bacillati</taxon>
        <taxon>Bacillota</taxon>
        <taxon>Clostridia</taxon>
        <taxon>Eubacteriales</taxon>
        <taxon>Desulfitobacteriaceae</taxon>
        <taxon>Desulfosporosinus</taxon>
    </lineage>
</organism>
<dbReference type="InterPro" id="IPR000257">
    <property type="entry name" value="Uroporphyrinogen_deCOase"/>
</dbReference>
<feature type="domain" description="Uroporphyrinogen decarboxylase (URO-D)" evidence="1">
    <location>
        <begin position="132"/>
        <end position="317"/>
    </location>
</feature>
<proteinExistence type="predicted"/>
<dbReference type="InterPro" id="IPR038071">
    <property type="entry name" value="UROD/MetE-like_sf"/>
</dbReference>
<evidence type="ECO:0000313" key="2">
    <source>
        <dbReference type="EMBL" id="SHI67595.1"/>
    </source>
</evidence>
<dbReference type="Proteomes" id="UP000183954">
    <property type="component" value="Unassembled WGS sequence"/>
</dbReference>
<dbReference type="SUPFAM" id="SSF51726">
    <property type="entry name" value="UROD/MetE-like"/>
    <property type="match status" value="1"/>
</dbReference>
<dbReference type="PANTHER" id="PTHR47099">
    <property type="entry name" value="METHYLCOBAMIDE:COM METHYLTRANSFERASE MTBA"/>
    <property type="match status" value="1"/>
</dbReference>
<sequence>MMTKRENALKAYRHETPDYIPCFLTDFSMIQCCPDLERYTGITRGKDYWGCDWTFEPAPINAPMPTPGVHLFEDISEWRDKLKFPDLEGIDWVKQADIDVHSDFFGLLTGKGITPNEDGSSIYDEDKKDLLRLAMILNGPFERLHACMGFQNALMAIAAEPEECREYFKAMADWKIEYLKKIGKYYDLDVIMFHDDYGTNDRMFMSPDTWRKLIKPELARIVKACHEAGMIYEHHSCGFVEPIIPDLVEIGVDALDPIQACNINAGKLKKKYGNKLTFVGGFNNQDAFERSDSTPEGIKAEYRRAVDLLAQGGSYIAFPMGVAFASFAEPFIEEHFKYGMSFYQNPANK</sequence>
<accession>A0A1M6D2S3</accession>
<name>A0A1M6D2S3_9FIRM</name>
<evidence type="ECO:0000259" key="1">
    <source>
        <dbReference type="Pfam" id="PF01208"/>
    </source>
</evidence>
<dbReference type="InterPro" id="IPR052024">
    <property type="entry name" value="Methanogen_methyltrans"/>
</dbReference>
<gene>
    <name evidence="2" type="ORF">SAMN02746098_04462</name>
</gene>
<evidence type="ECO:0000313" key="3">
    <source>
        <dbReference type="Proteomes" id="UP000183954"/>
    </source>
</evidence>
<dbReference type="OrthoDB" id="9771599at2"/>
<dbReference type="STRING" id="1121420.SAMN02746098_04462"/>
<dbReference type="PANTHER" id="PTHR47099:SF1">
    <property type="entry name" value="METHYLCOBAMIDE:COM METHYLTRANSFERASE MTBA"/>
    <property type="match status" value="1"/>
</dbReference>
<dbReference type="GO" id="GO:0006779">
    <property type="term" value="P:porphyrin-containing compound biosynthetic process"/>
    <property type="evidence" value="ECO:0007669"/>
    <property type="project" value="InterPro"/>
</dbReference>
<dbReference type="AlphaFoldDB" id="A0A1M6D2S3"/>
<dbReference type="GO" id="GO:0004853">
    <property type="term" value="F:uroporphyrinogen decarboxylase activity"/>
    <property type="evidence" value="ECO:0007669"/>
    <property type="project" value="InterPro"/>
</dbReference>
<dbReference type="Pfam" id="PF01208">
    <property type="entry name" value="URO-D"/>
    <property type="match status" value="1"/>
</dbReference>
<dbReference type="Gene3D" id="3.20.20.210">
    <property type="match status" value="1"/>
</dbReference>
<protein>
    <submittedName>
        <fullName evidence="2">Uroporphyrinogen-III decarboxylase</fullName>
    </submittedName>
</protein>